<keyword evidence="4" id="KW-1185">Reference proteome</keyword>
<evidence type="ECO:0000313" key="3">
    <source>
        <dbReference type="EMBL" id="AKF07742.1"/>
    </source>
</evidence>
<evidence type="ECO:0000313" key="4">
    <source>
        <dbReference type="Proteomes" id="UP000034883"/>
    </source>
</evidence>
<gene>
    <name evidence="3" type="ORF">DB32_004891</name>
</gene>
<feature type="region of interest" description="Disordered" evidence="1">
    <location>
        <begin position="154"/>
        <end position="194"/>
    </location>
</feature>
<dbReference type="KEGG" id="samy:DB32_004891"/>
<dbReference type="STRING" id="927083.DB32_004891"/>
<evidence type="ECO:0000256" key="2">
    <source>
        <dbReference type="SAM" id="SignalP"/>
    </source>
</evidence>
<dbReference type="Pfam" id="PF00526">
    <property type="entry name" value="Dicty_CTDC"/>
    <property type="match status" value="3"/>
</dbReference>
<evidence type="ECO:0000256" key="1">
    <source>
        <dbReference type="SAM" id="MobiDB-lite"/>
    </source>
</evidence>
<sequence>MVTRGVMRLALGLALASCAAPTPVTELMIVVDTDLRVPDELETIRIEMRDGQGAMREASADVAAGAPLPVTLGLVSRTTLGPIDVDVIGLRGSTEVLRRSARVVFVEDQTRALRLDLLASCRAVTCEAGETCAESGCRSIEVAPGELLAWDGSAPRLDGSIAQDDAGTDDASAPHDAGPIDAGDEPIDASPLDGGPPPECRNATECDDGVPCTEDACTDGTCVNTPAAAVCDDGVACTTDVCDPITGCSSTPDAAACDDGNACTTDACDAIAGCRVTPVHTACELGSYCDPTGGCTVAPTFTSIYTTVFGSRCGPCHVSAGTRAGQLDLATQTQAYLELVNVPSICETGNVLVIPRDATRSLLWRKLAGVDLCGDVMPRMSRQLDAASIAQVARWINGGALE</sequence>
<dbReference type="Proteomes" id="UP000034883">
    <property type="component" value="Chromosome"/>
</dbReference>
<protein>
    <recommendedName>
        <fullName evidence="5">Tryptophan synthase alpha chain</fullName>
    </recommendedName>
</protein>
<reference evidence="3 4" key="1">
    <citation type="submission" date="2015-03" db="EMBL/GenBank/DDBJ databases">
        <title>Genome assembly of Sandaracinus amylolyticus DSM 53668.</title>
        <authorList>
            <person name="Sharma G."/>
            <person name="Subramanian S."/>
        </authorList>
    </citation>
    <scope>NUCLEOTIDE SEQUENCE [LARGE SCALE GENOMIC DNA]</scope>
    <source>
        <strain evidence="3 4">DSM 53668</strain>
    </source>
</reference>
<accession>A0A0F6W583</accession>
<dbReference type="EMBL" id="CP011125">
    <property type="protein sequence ID" value="AKF07742.1"/>
    <property type="molecule type" value="Genomic_DNA"/>
</dbReference>
<dbReference type="InterPro" id="IPR001673">
    <property type="entry name" value="S_mold_repeat"/>
</dbReference>
<dbReference type="AlphaFoldDB" id="A0A0F6W583"/>
<name>A0A0F6W583_9BACT</name>
<proteinExistence type="predicted"/>
<feature type="chain" id="PRO_5002511302" description="Tryptophan synthase alpha chain" evidence="2">
    <location>
        <begin position="20"/>
        <end position="402"/>
    </location>
</feature>
<feature type="signal peptide" evidence="2">
    <location>
        <begin position="1"/>
        <end position="19"/>
    </location>
</feature>
<keyword evidence="2" id="KW-0732">Signal</keyword>
<organism evidence="3 4">
    <name type="scientific">Sandaracinus amylolyticus</name>
    <dbReference type="NCBI Taxonomy" id="927083"/>
    <lineage>
        <taxon>Bacteria</taxon>
        <taxon>Pseudomonadati</taxon>
        <taxon>Myxococcota</taxon>
        <taxon>Polyangia</taxon>
        <taxon>Polyangiales</taxon>
        <taxon>Sandaracinaceae</taxon>
        <taxon>Sandaracinus</taxon>
    </lineage>
</organism>
<evidence type="ECO:0008006" key="5">
    <source>
        <dbReference type="Google" id="ProtNLM"/>
    </source>
</evidence>